<dbReference type="EMBL" id="LAYC01000003">
    <property type="protein sequence ID" value="KYK54047.1"/>
    <property type="molecule type" value="Genomic_DNA"/>
</dbReference>
<feature type="compositionally biased region" description="Basic and acidic residues" evidence="1">
    <location>
        <begin position="37"/>
        <end position="59"/>
    </location>
</feature>
<feature type="compositionally biased region" description="Basic and acidic residues" evidence="1">
    <location>
        <begin position="66"/>
        <end position="76"/>
    </location>
</feature>
<dbReference type="Proteomes" id="UP000076580">
    <property type="component" value="Chromosome 03"/>
</dbReference>
<proteinExistence type="predicted"/>
<feature type="compositionally biased region" description="Polar residues" evidence="1">
    <location>
        <begin position="124"/>
        <end position="135"/>
    </location>
</feature>
<gene>
    <name evidence="2" type="ORF">DCS_06001</name>
</gene>
<sequence>MAVAFSETLPPTFPLRTDGMPHVALEPKVEEGDEPAEGARRRPTWQDENDREHPMDRRKPSCAHAEQARSLEREHLASSASTCRTMSDERNGGAFAALSHHDMDDLEGMLIGSMPRTMRHTASRAGNTAGASTTVEEAGIRSRGPRRGPTADAPALHRRLASPSPSLVAAQKTQPKRPVPSSKMKVIAALVSLAAMATAAPASPAQIINVSVAGGTSGAPGIFGQGSNLVSNIFDSAACLVSNVIGGGNPNCRGQGVGTTGDGIDPSTSVAFSYSYSTNQDGTLKVKVSLKNGKSCTYDLKADGKLLKDVIADAGHKCAVSK</sequence>
<dbReference type="InParanoid" id="A0A151GAD9"/>
<evidence type="ECO:0000313" key="2">
    <source>
        <dbReference type="EMBL" id="KYK54047.1"/>
    </source>
</evidence>
<name>A0A151GAD9_DRECN</name>
<dbReference type="STRING" id="98403.A0A151GAD9"/>
<dbReference type="GeneID" id="63718644"/>
<accession>A0A151GAD9</accession>
<dbReference type="RefSeq" id="XP_040653399.1">
    <property type="nucleotide sequence ID" value="XM_040803295.1"/>
</dbReference>
<evidence type="ECO:0000256" key="1">
    <source>
        <dbReference type="SAM" id="MobiDB-lite"/>
    </source>
</evidence>
<dbReference type="AlphaFoldDB" id="A0A151GAD9"/>
<comment type="caution">
    <text evidence="2">The sequence shown here is derived from an EMBL/GenBank/DDBJ whole genome shotgun (WGS) entry which is preliminary data.</text>
</comment>
<feature type="region of interest" description="Disordered" evidence="1">
    <location>
        <begin position="122"/>
        <end position="180"/>
    </location>
</feature>
<evidence type="ECO:0000313" key="3">
    <source>
        <dbReference type="Proteomes" id="UP000076580"/>
    </source>
</evidence>
<keyword evidence="3" id="KW-1185">Reference proteome</keyword>
<reference evidence="2 3" key="1">
    <citation type="journal article" date="2016" name="Sci. Rep.">
        <title>Insights into Adaptations to a Near-Obligate Nematode Endoparasitic Lifestyle from the Finished Genome of Drechmeria coniospora.</title>
        <authorList>
            <person name="Zhang L."/>
            <person name="Zhou Z."/>
            <person name="Guo Q."/>
            <person name="Fokkens L."/>
            <person name="Miskei M."/>
            <person name="Pocsi I."/>
            <person name="Zhang W."/>
            <person name="Chen M."/>
            <person name="Wang L."/>
            <person name="Sun Y."/>
            <person name="Donzelli B.G."/>
            <person name="Gibson D.M."/>
            <person name="Nelson D.R."/>
            <person name="Luo J.G."/>
            <person name="Rep M."/>
            <person name="Liu H."/>
            <person name="Yang S."/>
            <person name="Wang J."/>
            <person name="Krasnoff S.B."/>
            <person name="Xu Y."/>
            <person name="Molnar I."/>
            <person name="Lin M."/>
        </authorList>
    </citation>
    <scope>NUCLEOTIDE SEQUENCE [LARGE SCALE GENOMIC DNA]</scope>
    <source>
        <strain evidence="2 3">ARSEF 6962</strain>
    </source>
</reference>
<protein>
    <submittedName>
        <fullName evidence="2">Uncharacterized protein</fullName>
    </submittedName>
</protein>
<organism evidence="2 3">
    <name type="scientific">Drechmeria coniospora</name>
    <name type="common">Nematophagous fungus</name>
    <name type="synonym">Meria coniospora</name>
    <dbReference type="NCBI Taxonomy" id="98403"/>
    <lineage>
        <taxon>Eukaryota</taxon>
        <taxon>Fungi</taxon>
        <taxon>Dikarya</taxon>
        <taxon>Ascomycota</taxon>
        <taxon>Pezizomycotina</taxon>
        <taxon>Sordariomycetes</taxon>
        <taxon>Hypocreomycetidae</taxon>
        <taxon>Hypocreales</taxon>
        <taxon>Ophiocordycipitaceae</taxon>
        <taxon>Drechmeria</taxon>
    </lineage>
</organism>
<feature type="region of interest" description="Disordered" evidence="1">
    <location>
        <begin position="1"/>
        <end position="86"/>
    </location>
</feature>